<keyword evidence="2" id="KW-1185">Reference proteome</keyword>
<dbReference type="AlphaFoldDB" id="A0A2T7CMC8"/>
<accession>A0A2T7CMC8</accession>
<evidence type="ECO:0000313" key="2">
    <source>
        <dbReference type="Proteomes" id="UP000244336"/>
    </source>
</evidence>
<dbReference type="EMBL" id="CM009756">
    <property type="protein sequence ID" value="PUZ44499.1"/>
    <property type="molecule type" value="Genomic_DNA"/>
</dbReference>
<protein>
    <submittedName>
        <fullName evidence="1">Uncharacterized protein</fullName>
    </submittedName>
</protein>
<reference evidence="1 2" key="1">
    <citation type="submission" date="2018-04" db="EMBL/GenBank/DDBJ databases">
        <title>WGS assembly of Panicum hallii var. hallii HAL2.</title>
        <authorList>
            <person name="Lovell J."/>
            <person name="Jenkins J."/>
            <person name="Lowry D."/>
            <person name="Mamidi S."/>
            <person name="Sreedasyam A."/>
            <person name="Weng X."/>
            <person name="Barry K."/>
            <person name="Bonette J."/>
            <person name="Campitelli B."/>
            <person name="Daum C."/>
            <person name="Gordon S."/>
            <person name="Gould B."/>
            <person name="Lipzen A."/>
            <person name="MacQueen A."/>
            <person name="Palacio-Mejia J."/>
            <person name="Plott C."/>
            <person name="Shakirov E."/>
            <person name="Shu S."/>
            <person name="Yoshinaga Y."/>
            <person name="Zane M."/>
            <person name="Rokhsar D."/>
            <person name="Grimwood J."/>
            <person name="Schmutz J."/>
            <person name="Juenger T."/>
        </authorList>
    </citation>
    <scope>NUCLEOTIDE SEQUENCE [LARGE SCALE GENOMIC DNA]</scope>
    <source>
        <strain evidence="2">cv. HAL2</strain>
    </source>
</reference>
<sequence>MHVAGFRSLLQHKVFFWLLAGGDRLAEHKGKQRRACVPLFQFSKGVLVPLSDSDCNASPCSLSAVSNVQVLGTINYSDICLW</sequence>
<organism evidence="1 2">
    <name type="scientific">Panicum hallii var. hallii</name>
    <dbReference type="NCBI Taxonomy" id="1504633"/>
    <lineage>
        <taxon>Eukaryota</taxon>
        <taxon>Viridiplantae</taxon>
        <taxon>Streptophyta</taxon>
        <taxon>Embryophyta</taxon>
        <taxon>Tracheophyta</taxon>
        <taxon>Spermatophyta</taxon>
        <taxon>Magnoliopsida</taxon>
        <taxon>Liliopsida</taxon>
        <taxon>Poales</taxon>
        <taxon>Poaceae</taxon>
        <taxon>PACMAD clade</taxon>
        <taxon>Panicoideae</taxon>
        <taxon>Panicodae</taxon>
        <taxon>Paniceae</taxon>
        <taxon>Panicinae</taxon>
        <taxon>Panicum</taxon>
        <taxon>Panicum sect. Panicum</taxon>
    </lineage>
</organism>
<dbReference type="Gramene" id="PUZ44499">
    <property type="protein sequence ID" value="PUZ44499"/>
    <property type="gene ID" value="GQ55_8G104900"/>
</dbReference>
<evidence type="ECO:0000313" key="1">
    <source>
        <dbReference type="EMBL" id="PUZ44499.1"/>
    </source>
</evidence>
<proteinExistence type="predicted"/>
<gene>
    <name evidence="1" type="ORF">GQ55_8G104900</name>
</gene>
<dbReference type="Proteomes" id="UP000244336">
    <property type="component" value="Chromosome 8"/>
</dbReference>
<name>A0A2T7CMC8_9POAL</name>